<dbReference type="EMBL" id="ML977616">
    <property type="protein sequence ID" value="KAF1997208.1"/>
    <property type="molecule type" value="Genomic_DNA"/>
</dbReference>
<accession>A0A6A5W7W2</accession>
<proteinExistence type="predicted"/>
<evidence type="ECO:0000313" key="2">
    <source>
        <dbReference type="Proteomes" id="UP000799779"/>
    </source>
</evidence>
<dbReference type="AlphaFoldDB" id="A0A6A5W7W2"/>
<dbReference type="InterPro" id="IPR024242">
    <property type="entry name" value="NCE101"/>
</dbReference>
<dbReference type="Pfam" id="PF11654">
    <property type="entry name" value="NCE101"/>
    <property type="match status" value="1"/>
</dbReference>
<gene>
    <name evidence="1" type="ORF">P154DRAFT_579132</name>
</gene>
<evidence type="ECO:0008006" key="3">
    <source>
        <dbReference type="Google" id="ProtNLM"/>
    </source>
</evidence>
<sequence>MAYKYIISKSLDPFFALSIGLAAALTRINREEKEKGQSTDQTIETLKRRVGIMWEARKGS</sequence>
<dbReference type="OrthoDB" id="2155101at2759"/>
<organism evidence="1 2">
    <name type="scientific">Amniculicola lignicola CBS 123094</name>
    <dbReference type="NCBI Taxonomy" id="1392246"/>
    <lineage>
        <taxon>Eukaryota</taxon>
        <taxon>Fungi</taxon>
        <taxon>Dikarya</taxon>
        <taxon>Ascomycota</taxon>
        <taxon>Pezizomycotina</taxon>
        <taxon>Dothideomycetes</taxon>
        <taxon>Pleosporomycetidae</taxon>
        <taxon>Pleosporales</taxon>
        <taxon>Amniculicolaceae</taxon>
        <taxon>Amniculicola</taxon>
    </lineage>
</organism>
<reference evidence="1" key="1">
    <citation type="journal article" date="2020" name="Stud. Mycol.">
        <title>101 Dothideomycetes genomes: a test case for predicting lifestyles and emergence of pathogens.</title>
        <authorList>
            <person name="Haridas S."/>
            <person name="Albert R."/>
            <person name="Binder M."/>
            <person name="Bloem J."/>
            <person name="Labutti K."/>
            <person name="Salamov A."/>
            <person name="Andreopoulos B."/>
            <person name="Baker S."/>
            <person name="Barry K."/>
            <person name="Bills G."/>
            <person name="Bluhm B."/>
            <person name="Cannon C."/>
            <person name="Castanera R."/>
            <person name="Culley D."/>
            <person name="Daum C."/>
            <person name="Ezra D."/>
            <person name="Gonzalez J."/>
            <person name="Henrissat B."/>
            <person name="Kuo A."/>
            <person name="Liang C."/>
            <person name="Lipzen A."/>
            <person name="Lutzoni F."/>
            <person name="Magnuson J."/>
            <person name="Mondo S."/>
            <person name="Nolan M."/>
            <person name="Ohm R."/>
            <person name="Pangilinan J."/>
            <person name="Park H.-J."/>
            <person name="Ramirez L."/>
            <person name="Alfaro M."/>
            <person name="Sun H."/>
            <person name="Tritt A."/>
            <person name="Yoshinaga Y."/>
            <person name="Zwiers L.-H."/>
            <person name="Turgeon B."/>
            <person name="Goodwin S."/>
            <person name="Spatafora J."/>
            <person name="Crous P."/>
            <person name="Grigoriev I."/>
        </authorList>
    </citation>
    <scope>NUCLEOTIDE SEQUENCE</scope>
    <source>
        <strain evidence="1">CBS 123094</strain>
    </source>
</reference>
<keyword evidence="2" id="KW-1185">Reference proteome</keyword>
<evidence type="ECO:0000313" key="1">
    <source>
        <dbReference type="EMBL" id="KAF1997208.1"/>
    </source>
</evidence>
<protein>
    <recommendedName>
        <fullName evidence="3">Non-classical export protein 1</fullName>
    </recommendedName>
</protein>
<name>A0A6A5W7W2_9PLEO</name>
<dbReference type="Proteomes" id="UP000799779">
    <property type="component" value="Unassembled WGS sequence"/>
</dbReference>
<dbReference type="GO" id="GO:0009306">
    <property type="term" value="P:protein secretion"/>
    <property type="evidence" value="ECO:0007669"/>
    <property type="project" value="InterPro"/>
</dbReference>